<gene>
    <name evidence="2" type="ORF">dnm_057730</name>
</gene>
<reference evidence="2" key="1">
    <citation type="journal article" date="2021" name="Microb. Physiol.">
        <title>Proteogenomic Insights into the Physiology of Marine, Sulfate-Reducing, Filamentous Desulfonema limicola and Desulfonema magnum.</title>
        <authorList>
            <person name="Schnaars V."/>
            <person name="Wohlbrand L."/>
            <person name="Scheve S."/>
            <person name="Hinrichs C."/>
            <person name="Reinhardt R."/>
            <person name="Rabus R."/>
        </authorList>
    </citation>
    <scope>NUCLEOTIDE SEQUENCE</scope>
    <source>
        <strain evidence="2">4be13</strain>
    </source>
</reference>
<accession>A0A975BQA0</accession>
<evidence type="ECO:0000256" key="1">
    <source>
        <dbReference type="SAM" id="Phobius"/>
    </source>
</evidence>
<dbReference type="AlphaFoldDB" id="A0A975BQA0"/>
<dbReference type="KEGG" id="dmm:dnm_057730"/>
<dbReference type="Proteomes" id="UP000663722">
    <property type="component" value="Chromosome"/>
</dbReference>
<organism evidence="2 3">
    <name type="scientific">Desulfonema magnum</name>
    <dbReference type="NCBI Taxonomy" id="45655"/>
    <lineage>
        <taxon>Bacteria</taxon>
        <taxon>Pseudomonadati</taxon>
        <taxon>Thermodesulfobacteriota</taxon>
        <taxon>Desulfobacteria</taxon>
        <taxon>Desulfobacterales</taxon>
        <taxon>Desulfococcaceae</taxon>
        <taxon>Desulfonema</taxon>
    </lineage>
</organism>
<evidence type="ECO:0000313" key="2">
    <source>
        <dbReference type="EMBL" id="QTA89716.1"/>
    </source>
</evidence>
<keyword evidence="1" id="KW-0812">Transmembrane</keyword>
<protein>
    <submittedName>
        <fullName evidence="2">Uncharacterized protein</fullName>
    </submittedName>
</protein>
<keyword evidence="1" id="KW-0472">Membrane</keyword>
<proteinExistence type="predicted"/>
<feature type="transmembrane region" description="Helical" evidence="1">
    <location>
        <begin position="6"/>
        <end position="24"/>
    </location>
</feature>
<evidence type="ECO:0000313" key="3">
    <source>
        <dbReference type="Proteomes" id="UP000663722"/>
    </source>
</evidence>
<sequence>MRGDDFSFFLSFISGHVFIALFQIHKFFLIITDLGEGTTS</sequence>
<dbReference type="EMBL" id="CP061800">
    <property type="protein sequence ID" value="QTA89716.1"/>
    <property type="molecule type" value="Genomic_DNA"/>
</dbReference>
<keyword evidence="3" id="KW-1185">Reference proteome</keyword>
<keyword evidence="1" id="KW-1133">Transmembrane helix</keyword>
<name>A0A975BQA0_9BACT</name>